<evidence type="ECO:0000256" key="2">
    <source>
        <dbReference type="SAM" id="Phobius"/>
    </source>
</evidence>
<feature type="transmembrane region" description="Helical" evidence="2">
    <location>
        <begin position="215"/>
        <end position="234"/>
    </location>
</feature>
<gene>
    <name evidence="3" type="ORF">CBR_g41697</name>
</gene>
<organism evidence="3 4">
    <name type="scientific">Chara braunii</name>
    <name type="common">Braun's stonewort</name>
    <dbReference type="NCBI Taxonomy" id="69332"/>
    <lineage>
        <taxon>Eukaryota</taxon>
        <taxon>Viridiplantae</taxon>
        <taxon>Streptophyta</taxon>
        <taxon>Charophyceae</taxon>
        <taxon>Charales</taxon>
        <taxon>Characeae</taxon>
        <taxon>Chara</taxon>
    </lineage>
</organism>
<keyword evidence="2" id="KW-0472">Membrane</keyword>
<protein>
    <submittedName>
        <fullName evidence="3">Uncharacterized protein</fullName>
    </submittedName>
</protein>
<dbReference type="Proteomes" id="UP000265515">
    <property type="component" value="Unassembled WGS sequence"/>
</dbReference>
<accession>A0A388LWD4</accession>
<dbReference type="AlphaFoldDB" id="A0A388LWD4"/>
<name>A0A388LWD4_CHABU</name>
<evidence type="ECO:0000256" key="1">
    <source>
        <dbReference type="SAM" id="Coils"/>
    </source>
</evidence>
<comment type="caution">
    <text evidence="3">The sequence shown here is derived from an EMBL/GenBank/DDBJ whole genome shotgun (WGS) entry which is preliminary data.</text>
</comment>
<sequence length="327" mass="36087">MVIGNRSQINDDISAMVIDNRLQINDDVNGNSDRDWSINYDDRSNDETAIDRTTNFPCQREVANLAKNLDETSRALKEMETRLEITQRRERRARERLQELHDDKRKLRDRVKAAILQMEILECDKRRAEELAAMAKEALSNAEAETVTPASIAMSKNYERVGFVEPLPRGGGGFVERQGTMEVEADNEDQVESGRACRFSRCEGGDVNMRGAKEVVLLGWITTGLLSLLMIEFVLHDGVSLSLVATFISVYVVVVGFAFGSAEAVGGLAVAAVCLNSFALGLLLCRHSLGNALLGGVVRTFKGLDYMMQAIFSEPAVPQPAIGRTTQ</sequence>
<feature type="coiled-coil region" evidence="1">
    <location>
        <begin position="62"/>
        <end position="145"/>
    </location>
</feature>
<evidence type="ECO:0000313" key="4">
    <source>
        <dbReference type="Proteomes" id="UP000265515"/>
    </source>
</evidence>
<keyword evidence="4" id="KW-1185">Reference proteome</keyword>
<dbReference type="EMBL" id="BFEA01000572">
    <property type="protein sequence ID" value="GBG86634.1"/>
    <property type="molecule type" value="Genomic_DNA"/>
</dbReference>
<proteinExistence type="predicted"/>
<keyword evidence="2" id="KW-0812">Transmembrane</keyword>
<dbReference type="Gramene" id="GBG86634">
    <property type="protein sequence ID" value="GBG86634"/>
    <property type="gene ID" value="CBR_g41697"/>
</dbReference>
<feature type="transmembrane region" description="Helical" evidence="2">
    <location>
        <begin position="241"/>
        <end position="259"/>
    </location>
</feature>
<keyword evidence="2" id="KW-1133">Transmembrane helix</keyword>
<keyword evidence="1" id="KW-0175">Coiled coil</keyword>
<evidence type="ECO:0000313" key="3">
    <source>
        <dbReference type="EMBL" id="GBG86634.1"/>
    </source>
</evidence>
<reference evidence="3 4" key="1">
    <citation type="journal article" date="2018" name="Cell">
        <title>The Chara Genome: Secondary Complexity and Implications for Plant Terrestrialization.</title>
        <authorList>
            <person name="Nishiyama T."/>
            <person name="Sakayama H."/>
            <person name="Vries J.D."/>
            <person name="Buschmann H."/>
            <person name="Saint-Marcoux D."/>
            <person name="Ullrich K.K."/>
            <person name="Haas F.B."/>
            <person name="Vanderstraeten L."/>
            <person name="Becker D."/>
            <person name="Lang D."/>
            <person name="Vosolsobe S."/>
            <person name="Rombauts S."/>
            <person name="Wilhelmsson P.K.I."/>
            <person name="Janitza P."/>
            <person name="Kern R."/>
            <person name="Heyl A."/>
            <person name="Rumpler F."/>
            <person name="Villalobos L.I.A.C."/>
            <person name="Clay J.M."/>
            <person name="Skokan R."/>
            <person name="Toyoda A."/>
            <person name="Suzuki Y."/>
            <person name="Kagoshima H."/>
            <person name="Schijlen E."/>
            <person name="Tajeshwar N."/>
            <person name="Catarino B."/>
            <person name="Hetherington A.J."/>
            <person name="Saltykova A."/>
            <person name="Bonnot C."/>
            <person name="Breuninger H."/>
            <person name="Symeonidi A."/>
            <person name="Radhakrishnan G.V."/>
            <person name="Van Nieuwerburgh F."/>
            <person name="Deforce D."/>
            <person name="Chang C."/>
            <person name="Karol K.G."/>
            <person name="Hedrich R."/>
            <person name="Ulvskov P."/>
            <person name="Glockner G."/>
            <person name="Delwiche C.F."/>
            <person name="Petrasek J."/>
            <person name="Van de Peer Y."/>
            <person name="Friml J."/>
            <person name="Beilby M."/>
            <person name="Dolan L."/>
            <person name="Kohara Y."/>
            <person name="Sugano S."/>
            <person name="Fujiyama A."/>
            <person name="Delaux P.-M."/>
            <person name="Quint M."/>
            <person name="TheiBen G."/>
            <person name="Hagemann M."/>
            <person name="Harholt J."/>
            <person name="Dunand C."/>
            <person name="Zachgo S."/>
            <person name="Langdale J."/>
            <person name="Maumus F."/>
            <person name="Straeten D.V.D."/>
            <person name="Gould S.B."/>
            <person name="Rensing S.A."/>
        </authorList>
    </citation>
    <scope>NUCLEOTIDE SEQUENCE [LARGE SCALE GENOMIC DNA]</scope>
    <source>
        <strain evidence="3 4">S276</strain>
    </source>
</reference>
<feature type="transmembrane region" description="Helical" evidence="2">
    <location>
        <begin position="265"/>
        <end position="285"/>
    </location>
</feature>